<name>A0ABP9DNG4_9BACT</name>
<comment type="caution">
    <text evidence="2">The sequence shown here is derived from an EMBL/GenBank/DDBJ whole genome shotgun (WGS) entry which is preliminary data.</text>
</comment>
<dbReference type="RefSeq" id="WP_345373626.1">
    <property type="nucleotide sequence ID" value="NZ_BAABJX010000052.1"/>
</dbReference>
<organism evidence="2 3">
    <name type="scientific">Algivirga pacifica</name>
    <dbReference type="NCBI Taxonomy" id="1162670"/>
    <lineage>
        <taxon>Bacteria</taxon>
        <taxon>Pseudomonadati</taxon>
        <taxon>Bacteroidota</taxon>
        <taxon>Cytophagia</taxon>
        <taxon>Cytophagales</taxon>
        <taxon>Flammeovirgaceae</taxon>
        <taxon>Algivirga</taxon>
    </lineage>
</organism>
<feature type="domain" description="RCK N-terminal" evidence="1">
    <location>
        <begin position="2"/>
        <end position="122"/>
    </location>
</feature>
<dbReference type="InterPro" id="IPR050721">
    <property type="entry name" value="Trk_Ktr_HKT_K-transport"/>
</dbReference>
<evidence type="ECO:0000313" key="3">
    <source>
        <dbReference type="Proteomes" id="UP001500298"/>
    </source>
</evidence>
<dbReference type="Proteomes" id="UP001500298">
    <property type="component" value="Unassembled WGS sequence"/>
</dbReference>
<dbReference type="InterPro" id="IPR003148">
    <property type="entry name" value="RCK_N"/>
</dbReference>
<dbReference type="Gene3D" id="3.30.70.1450">
    <property type="entry name" value="Regulator of K+ conductance, C-terminal domain"/>
    <property type="match status" value="1"/>
</dbReference>
<dbReference type="PANTHER" id="PTHR43833:SF7">
    <property type="entry name" value="KTR SYSTEM POTASSIUM UPTAKE PROTEIN C"/>
    <property type="match status" value="1"/>
</dbReference>
<proteinExistence type="predicted"/>
<dbReference type="SUPFAM" id="SSF116726">
    <property type="entry name" value="TrkA C-terminal domain-like"/>
    <property type="match status" value="1"/>
</dbReference>
<gene>
    <name evidence="2" type="ORF">GCM10023331_32140</name>
</gene>
<dbReference type="InterPro" id="IPR036291">
    <property type="entry name" value="NAD(P)-bd_dom_sf"/>
</dbReference>
<dbReference type="PANTHER" id="PTHR43833">
    <property type="entry name" value="POTASSIUM CHANNEL PROTEIN 2-RELATED-RELATED"/>
    <property type="match status" value="1"/>
</dbReference>
<sequence>MNKKIAVIGLGHFGRAVARKLSAQGVEVLAIDRDLELVDVIKDDVAYAVALDSTDIKALKAQNVVEMDAILVAIGKNVEGLLLTTVLLQELGVKRIVARAVSTQQKKILEKLQVEEIIDPETHVGGLVAEQLITPERRSFMALPDGYEIVQIKTPTRVVGSTVDEIDFQDNYDLRLIGLLRGYEVPALDGTLRIEKEEHLVANPQLNLVLAPTDILILYGKTLDIETFIKVNK</sequence>
<accession>A0ABP9DNG4</accession>
<dbReference type="SUPFAM" id="SSF51735">
    <property type="entry name" value="NAD(P)-binding Rossmann-fold domains"/>
    <property type="match status" value="1"/>
</dbReference>
<dbReference type="InterPro" id="IPR036721">
    <property type="entry name" value="RCK_C_sf"/>
</dbReference>
<keyword evidence="3" id="KW-1185">Reference proteome</keyword>
<dbReference type="Pfam" id="PF02254">
    <property type="entry name" value="TrkA_N"/>
    <property type="match status" value="1"/>
</dbReference>
<evidence type="ECO:0000313" key="2">
    <source>
        <dbReference type="EMBL" id="GAA4844883.1"/>
    </source>
</evidence>
<reference evidence="3" key="1">
    <citation type="journal article" date="2019" name="Int. J. Syst. Evol. Microbiol.">
        <title>The Global Catalogue of Microorganisms (GCM) 10K type strain sequencing project: providing services to taxonomists for standard genome sequencing and annotation.</title>
        <authorList>
            <consortium name="The Broad Institute Genomics Platform"/>
            <consortium name="The Broad Institute Genome Sequencing Center for Infectious Disease"/>
            <person name="Wu L."/>
            <person name="Ma J."/>
        </authorList>
    </citation>
    <scope>NUCLEOTIDE SEQUENCE [LARGE SCALE GENOMIC DNA]</scope>
    <source>
        <strain evidence="3">JCM 18326</strain>
    </source>
</reference>
<dbReference type="EMBL" id="BAABJX010000052">
    <property type="protein sequence ID" value="GAA4844883.1"/>
    <property type="molecule type" value="Genomic_DNA"/>
</dbReference>
<evidence type="ECO:0000259" key="1">
    <source>
        <dbReference type="PROSITE" id="PS51201"/>
    </source>
</evidence>
<dbReference type="Gene3D" id="3.40.50.720">
    <property type="entry name" value="NAD(P)-binding Rossmann-like Domain"/>
    <property type="match status" value="1"/>
</dbReference>
<protein>
    <submittedName>
        <fullName evidence="2">TrkA family potassium uptake protein</fullName>
    </submittedName>
</protein>
<dbReference type="PROSITE" id="PS51201">
    <property type="entry name" value="RCK_N"/>
    <property type="match status" value="1"/>
</dbReference>